<accession>A0A6G5QDX2</accession>
<keyword evidence="1" id="KW-1133">Transmembrane helix</keyword>
<feature type="transmembrane region" description="Helical" evidence="1">
    <location>
        <begin position="78"/>
        <end position="101"/>
    </location>
</feature>
<feature type="transmembrane region" description="Helical" evidence="1">
    <location>
        <begin position="48"/>
        <end position="66"/>
    </location>
</feature>
<name>A0A6G5QDX2_9BACT</name>
<dbReference type="Proteomes" id="UP000503264">
    <property type="component" value="Chromosome"/>
</dbReference>
<feature type="transmembrane region" description="Helical" evidence="1">
    <location>
        <begin position="9"/>
        <end position="28"/>
    </location>
</feature>
<keyword evidence="4" id="KW-1185">Reference proteome</keyword>
<organism evidence="3 4">
    <name type="scientific">Campylobacter mucosalis CCUG 21559</name>
    <dbReference type="NCBI Taxonomy" id="1032067"/>
    <lineage>
        <taxon>Bacteria</taxon>
        <taxon>Pseudomonadati</taxon>
        <taxon>Campylobacterota</taxon>
        <taxon>Epsilonproteobacteria</taxon>
        <taxon>Campylobacterales</taxon>
        <taxon>Campylobacteraceae</taxon>
        <taxon>Campylobacter</taxon>
    </lineage>
</organism>
<feature type="transmembrane region" description="Helical" evidence="1">
    <location>
        <begin position="197"/>
        <end position="215"/>
    </location>
</feature>
<evidence type="ECO:0000256" key="1">
    <source>
        <dbReference type="SAM" id="Phobius"/>
    </source>
</evidence>
<dbReference type="GO" id="GO:0004175">
    <property type="term" value="F:endopeptidase activity"/>
    <property type="evidence" value="ECO:0007669"/>
    <property type="project" value="UniProtKB-ARBA"/>
</dbReference>
<evidence type="ECO:0000259" key="2">
    <source>
        <dbReference type="Pfam" id="PF02517"/>
    </source>
</evidence>
<keyword evidence="1" id="KW-0472">Membrane</keyword>
<feature type="transmembrane region" description="Helical" evidence="1">
    <location>
        <begin position="162"/>
        <end position="185"/>
    </location>
</feature>
<dbReference type="Pfam" id="PF02517">
    <property type="entry name" value="Rce1-like"/>
    <property type="match status" value="1"/>
</dbReference>
<sequence>MRNLRFKDILLLSVTLFGYAAYTSTIYFLNDTSDFASLTDFSQRDNYLGLRIQLFWLFLALCYLKFIKYDFSVLKFQITLKSTIFALILFCFLALLMDGYFWLLDILGVAYPASSYIDTSIVIYSLFNGFYEEFFFIALCLSTKPEIKKYVFTYSLFVRFSFHTYQGVASALGITLILGCIYFLLYERLRVKNLYPYFLSHALADIFGLGILYYIF</sequence>
<protein>
    <submittedName>
        <fullName evidence="3">Putative membrane protein</fullName>
    </submittedName>
</protein>
<dbReference type="AlphaFoldDB" id="A0A6G5QDX2"/>
<reference evidence="3 4" key="1">
    <citation type="submission" date="2016-07" db="EMBL/GenBank/DDBJ databases">
        <title>Comparative genomics of the Campylobacter concisus group.</title>
        <authorList>
            <person name="Miller W.G."/>
            <person name="Yee E."/>
            <person name="Chapman M.H."/>
            <person name="Huynh S."/>
            <person name="Bono J.L."/>
            <person name="On S.L.W."/>
            <person name="StLeger J."/>
            <person name="Foster G."/>
            <person name="Parker C.T."/>
        </authorList>
    </citation>
    <scope>NUCLEOTIDE SEQUENCE [LARGE SCALE GENOMIC DNA]</scope>
    <source>
        <strain evidence="3 4">CCUG 21559</strain>
    </source>
</reference>
<feature type="domain" description="CAAX prenyl protease 2/Lysostaphin resistance protein A-like" evidence="2">
    <location>
        <begin position="121"/>
        <end position="206"/>
    </location>
</feature>
<keyword evidence="1" id="KW-0812">Transmembrane</keyword>
<evidence type="ECO:0000313" key="3">
    <source>
        <dbReference type="EMBL" id="QCD43841.1"/>
    </source>
</evidence>
<dbReference type="RefSeq" id="WP_171993192.1">
    <property type="nucleotide sequence ID" value="NZ_CP012542.1"/>
</dbReference>
<dbReference type="EMBL" id="CP012542">
    <property type="protein sequence ID" value="QCD43841.1"/>
    <property type="molecule type" value="Genomic_DNA"/>
</dbReference>
<gene>
    <name evidence="3" type="ORF">CMUC_0014</name>
</gene>
<dbReference type="InterPro" id="IPR003675">
    <property type="entry name" value="Rce1/LyrA-like_dom"/>
</dbReference>
<dbReference type="GO" id="GO:0080120">
    <property type="term" value="P:CAAX-box protein maturation"/>
    <property type="evidence" value="ECO:0007669"/>
    <property type="project" value="UniProtKB-ARBA"/>
</dbReference>
<proteinExistence type="predicted"/>
<evidence type="ECO:0000313" key="4">
    <source>
        <dbReference type="Proteomes" id="UP000503264"/>
    </source>
</evidence>